<feature type="transmembrane region" description="Helical" evidence="1">
    <location>
        <begin position="42"/>
        <end position="60"/>
    </location>
</feature>
<evidence type="ECO:0000256" key="1">
    <source>
        <dbReference type="SAM" id="Phobius"/>
    </source>
</evidence>
<keyword evidence="1" id="KW-1133">Transmembrane helix</keyword>
<dbReference type="EMBL" id="LNYP01000006">
    <property type="protein sequence ID" value="KTD43758.1"/>
    <property type="molecule type" value="Genomic_DNA"/>
</dbReference>
<dbReference type="Proteomes" id="UP000054858">
    <property type="component" value="Unassembled WGS sequence"/>
</dbReference>
<proteinExistence type="predicted"/>
<comment type="caution">
    <text evidence="2">The sequence shown here is derived from an EMBL/GenBank/DDBJ whole genome shotgun (WGS) entry which is preliminary data.</text>
</comment>
<accession>A0A0W0XGS9</accession>
<evidence type="ECO:0000313" key="3">
    <source>
        <dbReference type="Proteomes" id="UP000054858"/>
    </source>
</evidence>
<gene>
    <name evidence="2" type="ORF">Loak_0308</name>
</gene>
<protein>
    <submittedName>
        <fullName evidence="2">Uncharacterized protein</fullName>
    </submittedName>
</protein>
<dbReference type="RefSeq" id="WP_025384826.1">
    <property type="nucleotide sequence ID" value="NZ_LCUA01000018.1"/>
</dbReference>
<dbReference type="PATRIC" id="fig|29423.5.peg.320"/>
<name>A0A0W0XGS9_9GAMM</name>
<sequence>MPGFFPTETANALTARFHHLVDWSRVGELLASGRHRYTTRQLIERGVIIAATGAGAYMGYNLADSGFGLGSALYSMAGSFVGFVLSHTVVIIPLIYKRYQMSQACSAAQENILALLQDINHLEGDREKVSALIRTVSRVVEETMTLNLSDEQHARASQTWGTRRALMEKISDKLSADFGRLHNAEDQDAVLDELNRFWSQEQSALHTALRAFKTPEISSELQEATPASMHFKSA</sequence>
<reference evidence="2 3" key="1">
    <citation type="submission" date="2015-11" db="EMBL/GenBank/DDBJ databases">
        <title>Genomic analysis of 38 Legionella species identifies large and diverse effector repertoires.</title>
        <authorList>
            <person name="Burstein D."/>
            <person name="Amaro F."/>
            <person name="Zusman T."/>
            <person name="Lifshitz Z."/>
            <person name="Cohen O."/>
            <person name="Gilbert J.A."/>
            <person name="Pupko T."/>
            <person name="Shuman H.A."/>
            <person name="Segal G."/>
        </authorList>
    </citation>
    <scope>NUCLEOTIDE SEQUENCE [LARGE SCALE GENOMIC DNA]</scope>
    <source>
        <strain evidence="2 3">Oak Ridge-10</strain>
    </source>
</reference>
<organism evidence="2 3">
    <name type="scientific">Legionella oakridgensis</name>
    <dbReference type="NCBI Taxonomy" id="29423"/>
    <lineage>
        <taxon>Bacteria</taxon>
        <taxon>Pseudomonadati</taxon>
        <taxon>Pseudomonadota</taxon>
        <taxon>Gammaproteobacteria</taxon>
        <taxon>Legionellales</taxon>
        <taxon>Legionellaceae</taxon>
        <taxon>Legionella</taxon>
    </lineage>
</organism>
<keyword evidence="1" id="KW-0472">Membrane</keyword>
<dbReference type="AlphaFoldDB" id="A0A0W0XGS9"/>
<evidence type="ECO:0000313" key="2">
    <source>
        <dbReference type="EMBL" id="KTD43758.1"/>
    </source>
</evidence>
<feature type="transmembrane region" description="Helical" evidence="1">
    <location>
        <begin position="72"/>
        <end position="96"/>
    </location>
</feature>
<keyword evidence="1" id="KW-0812">Transmembrane</keyword>